<reference evidence="1" key="1">
    <citation type="submission" date="2019-08" db="EMBL/GenBank/DDBJ databases">
        <authorList>
            <person name="Kucharzyk K."/>
            <person name="Murdoch R.W."/>
            <person name="Higgins S."/>
            <person name="Loffler F."/>
        </authorList>
    </citation>
    <scope>NUCLEOTIDE SEQUENCE</scope>
</reference>
<dbReference type="InterPro" id="IPR035985">
    <property type="entry name" value="Ubiquitin-activating_enz"/>
</dbReference>
<dbReference type="AlphaFoldDB" id="A0A645JQZ6"/>
<name>A0A645JQZ6_9ZZZZ</name>
<dbReference type="GO" id="GO:0008641">
    <property type="term" value="F:ubiquitin-like modifier activating enzyme activity"/>
    <property type="evidence" value="ECO:0007669"/>
    <property type="project" value="InterPro"/>
</dbReference>
<organism evidence="1">
    <name type="scientific">bioreactor metagenome</name>
    <dbReference type="NCBI Taxonomy" id="1076179"/>
    <lineage>
        <taxon>unclassified sequences</taxon>
        <taxon>metagenomes</taxon>
        <taxon>ecological metagenomes</taxon>
    </lineage>
</organism>
<comment type="caution">
    <text evidence="1">The sequence shown here is derived from an EMBL/GenBank/DDBJ whole genome shotgun (WGS) entry which is preliminary data.</text>
</comment>
<dbReference type="SUPFAM" id="SSF69572">
    <property type="entry name" value="Activating enzymes of the ubiquitin-like proteins"/>
    <property type="match status" value="1"/>
</dbReference>
<evidence type="ECO:0000313" key="1">
    <source>
        <dbReference type="EMBL" id="MPN65129.1"/>
    </source>
</evidence>
<gene>
    <name evidence="1" type="ORF">SDC9_212908</name>
</gene>
<sequence length="71" mass="7934">MPGDRTLQKIYPSHENKGAEVDLGNPSFTPALVASIEVAETLKVLLNRGDILKKRLLTIDLLTHEFETFDL</sequence>
<dbReference type="EMBL" id="VSSQ01147035">
    <property type="protein sequence ID" value="MPN65129.1"/>
    <property type="molecule type" value="Genomic_DNA"/>
</dbReference>
<proteinExistence type="predicted"/>
<accession>A0A645JQZ6</accession>
<protein>
    <submittedName>
        <fullName evidence="1">Uncharacterized protein</fullName>
    </submittedName>
</protein>